<accession>A0A0D3EYT8</accession>
<dbReference type="Gramene" id="OBART01G44310.3">
    <property type="protein sequence ID" value="OBART01G44310.3"/>
    <property type="gene ID" value="OBART01G44310"/>
</dbReference>
<organism evidence="2">
    <name type="scientific">Oryza barthii</name>
    <dbReference type="NCBI Taxonomy" id="65489"/>
    <lineage>
        <taxon>Eukaryota</taxon>
        <taxon>Viridiplantae</taxon>
        <taxon>Streptophyta</taxon>
        <taxon>Embryophyta</taxon>
        <taxon>Tracheophyta</taxon>
        <taxon>Spermatophyta</taxon>
        <taxon>Magnoliopsida</taxon>
        <taxon>Liliopsida</taxon>
        <taxon>Poales</taxon>
        <taxon>Poaceae</taxon>
        <taxon>BOP clade</taxon>
        <taxon>Oryzoideae</taxon>
        <taxon>Oryzeae</taxon>
        <taxon>Oryzinae</taxon>
        <taxon>Oryza</taxon>
    </lineage>
</organism>
<sequence length="144" mass="15187">MVHIGLSWGMPVQFLDGTRTREKRRSIITTGMKSKNGGGGGSGGNTNGSHRRITAAAAINIIRTLLSILASPAAVDWTASSGRRLTGCSTLRPSYYIYGQQPVHFESSGKSEMPSTCGSLLWEVEDSGGPRGCGREAMTPTSIG</sequence>
<protein>
    <submittedName>
        <fullName evidence="2">Uncharacterized protein</fullName>
    </submittedName>
</protein>
<reference evidence="2" key="1">
    <citation type="journal article" date="2009" name="Rice">
        <title>De Novo Next Generation Sequencing of Plant Genomes.</title>
        <authorList>
            <person name="Rounsley S."/>
            <person name="Marri P.R."/>
            <person name="Yu Y."/>
            <person name="He R."/>
            <person name="Sisneros N."/>
            <person name="Goicoechea J.L."/>
            <person name="Lee S.J."/>
            <person name="Angelova A."/>
            <person name="Kudrna D."/>
            <person name="Luo M."/>
            <person name="Affourtit J."/>
            <person name="Desany B."/>
            <person name="Knight J."/>
            <person name="Niazi F."/>
            <person name="Egholm M."/>
            <person name="Wing R.A."/>
        </authorList>
    </citation>
    <scope>NUCLEOTIDE SEQUENCE [LARGE SCALE GENOMIC DNA]</scope>
    <source>
        <strain evidence="2">cv. IRGC 105608</strain>
    </source>
</reference>
<keyword evidence="3" id="KW-1185">Reference proteome</keyword>
<name>A0A0D3EYT8_9ORYZ</name>
<proteinExistence type="predicted"/>
<evidence type="ECO:0000313" key="3">
    <source>
        <dbReference type="Proteomes" id="UP000026960"/>
    </source>
</evidence>
<feature type="compositionally biased region" description="Gly residues" evidence="1">
    <location>
        <begin position="36"/>
        <end position="46"/>
    </location>
</feature>
<reference evidence="2" key="2">
    <citation type="submission" date="2015-03" db="UniProtKB">
        <authorList>
            <consortium name="EnsemblPlants"/>
        </authorList>
    </citation>
    <scope>IDENTIFICATION</scope>
</reference>
<dbReference type="EnsemblPlants" id="OBART01G44310.3">
    <property type="protein sequence ID" value="OBART01G44310.3"/>
    <property type="gene ID" value="OBART01G44310"/>
</dbReference>
<dbReference type="Proteomes" id="UP000026960">
    <property type="component" value="Chromosome 1"/>
</dbReference>
<evidence type="ECO:0000313" key="2">
    <source>
        <dbReference type="EnsemblPlants" id="OBART01G44310.3"/>
    </source>
</evidence>
<feature type="region of interest" description="Disordered" evidence="1">
    <location>
        <begin position="28"/>
        <end position="49"/>
    </location>
</feature>
<evidence type="ECO:0000256" key="1">
    <source>
        <dbReference type="SAM" id="MobiDB-lite"/>
    </source>
</evidence>
<dbReference type="AlphaFoldDB" id="A0A0D3EYT8"/>